<reference evidence="13" key="1">
    <citation type="submission" date="2021-05" db="EMBL/GenBank/DDBJ databases">
        <authorList>
            <person name="Alioto T."/>
            <person name="Alioto T."/>
            <person name="Gomez Garrido J."/>
        </authorList>
    </citation>
    <scope>NUCLEOTIDE SEQUENCE</scope>
</reference>
<evidence type="ECO:0000259" key="12">
    <source>
        <dbReference type="PROSITE" id="PS50071"/>
    </source>
</evidence>
<feature type="domain" description="Homeobox" evidence="12">
    <location>
        <begin position="498"/>
        <end position="558"/>
    </location>
</feature>
<feature type="compositionally biased region" description="Acidic residues" evidence="11">
    <location>
        <begin position="468"/>
        <end position="483"/>
    </location>
</feature>
<feature type="region of interest" description="Disordered" evidence="11">
    <location>
        <begin position="343"/>
        <end position="434"/>
    </location>
</feature>
<comment type="similarity">
    <text evidence="8">Belongs to the HMX homeobox family.</text>
</comment>
<dbReference type="PROSITE" id="PS50071">
    <property type="entry name" value="HOMEOBOX_2"/>
    <property type="match status" value="1"/>
</dbReference>
<evidence type="ECO:0000256" key="9">
    <source>
        <dbReference type="PROSITE-ProRule" id="PRU00108"/>
    </source>
</evidence>
<evidence type="ECO:0000256" key="2">
    <source>
        <dbReference type="ARBA" id="ARBA00022473"/>
    </source>
</evidence>
<name>A0A8D8T8E9_9HEMI</name>
<keyword evidence="4 9" id="KW-0238">DNA-binding</keyword>
<evidence type="ECO:0000256" key="7">
    <source>
        <dbReference type="ARBA" id="ARBA00023242"/>
    </source>
</evidence>
<dbReference type="PANTHER" id="PTHR46110:SF3">
    <property type="entry name" value="HOMEOBOX PROTEIN HMX"/>
    <property type="match status" value="1"/>
</dbReference>
<dbReference type="InterPro" id="IPR017970">
    <property type="entry name" value="Homeobox_CS"/>
</dbReference>
<keyword evidence="7 9" id="KW-0539">Nucleus</keyword>
<feature type="compositionally biased region" description="Low complexity" evidence="11">
    <location>
        <begin position="136"/>
        <end position="149"/>
    </location>
</feature>
<dbReference type="PRINTS" id="PR00024">
    <property type="entry name" value="HOMEOBOX"/>
</dbReference>
<dbReference type="GO" id="GO:0005634">
    <property type="term" value="C:nucleus"/>
    <property type="evidence" value="ECO:0007669"/>
    <property type="project" value="UniProtKB-SubCell"/>
</dbReference>
<keyword evidence="6" id="KW-0804">Transcription</keyword>
<dbReference type="PANTHER" id="PTHR46110">
    <property type="entry name" value="HOMEOBOX PROTEIN HMX"/>
    <property type="match status" value="1"/>
</dbReference>
<feature type="compositionally biased region" description="Low complexity" evidence="11">
    <location>
        <begin position="349"/>
        <end position="359"/>
    </location>
</feature>
<dbReference type="PROSITE" id="PS00027">
    <property type="entry name" value="HOMEOBOX_1"/>
    <property type="match status" value="1"/>
</dbReference>
<feature type="compositionally biased region" description="Basic and acidic residues" evidence="11">
    <location>
        <begin position="156"/>
        <end position="195"/>
    </location>
</feature>
<sequence length="625" mass="69605">MNSRSTSPSIDVVASAGTISKVQQEPDINENHEKGLSSKHEAMLKYYQYPLLYSNYDLAKSKADHQSKGLNKVNNSSDRSTEMFAKLNSSVHKIGRSISPMYHRSRSRSPDISRHSRSPEGTQTVPRSPEMKRPRLSSSEMLSPLSRSPQRFTSKSPERHSHSPECKHRKSPELARDRESLRPRTPEISRNDIGRHSPKSPDLPRRCKTPDKPFLVNRFDLTSPGGIHRSSSPHRKSPTNGLDSKTLNKLNYTSFSISNILGKESRSKNSATSQAELHLQSSAALAAATLASMHPHAGGDSAMLSRLGLMSHFGALAAATGRNPFIVYPQSFDKNWYATWSRLHPPTSPNGGSTTSNTNEDTSRPSSPLNGTVDRKVQIEEDIDVERDESSPPPNHQRSSSPKSHTSSTAGDEDNRLSSNLHHHGTGGSRTPLSHHHIWRPDHYISSALYHHHNLSGTQNKLLNDSNTSDDNDIMDEDDDDDEANKSGDKNGDNLLNKRKKKTRTVFSRSQVFQLESTFDMKRYLSSSERASLASSLHLTETQVKIWFQNRRNKWKRQLAAEIEAANISAHAAHAAHTQRIVRVPIIYHENGTNSGTSPYYSNLHHSMSASTSTNTTRPTLPSIV</sequence>
<evidence type="ECO:0000256" key="1">
    <source>
        <dbReference type="ARBA" id="ARBA00004123"/>
    </source>
</evidence>
<feature type="DNA-binding region" description="Homeobox" evidence="9">
    <location>
        <begin position="500"/>
        <end position="559"/>
    </location>
</feature>
<evidence type="ECO:0000256" key="10">
    <source>
        <dbReference type="RuleBase" id="RU000682"/>
    </source>
</evidence>
<dbReference type="EMBL" id="HBUF01255298">
    <property type="protein sequence ID" value="CAG6681337.1"/>
    <property type="molecule type" value="Transcribed_RNA"/>
</dbReference>
<dbReference type="InterPro" id="IPR051300">
    <property type="entry name" value="HMX_Homeobox_TF"/>
</dbReference>
<feature type="region of interest" description="Disordered" evidence="11">
    <location>
        <begin position="91"/>
        <end position="245"/>
    </location>
</feature>
<keyword evidence="3" id="KW-0805">Transcription regulation</keyword>
<evidence type="ECO:0000256" key="5">
    <source>
        <dbReference type="ARBA" id="ARBA00023155"/>
    </source>
</evidence>
<protein>
    <submittedName>
        <fullName evidence="13">Homeobox protein HMX3</fullName>
    </submittedName>
</protein>
<feature type="compositionally biased region" description="Low complexity" evidence="11">
    <location>
        <begin position="399"/>
        <end position="408"/>
    </location>
</feature>
<dbReference type="EMBL" id="HBUF01255299">
    <property type="protein sequence ID" value="CAG6681338.1"/>
    <property type="molecule type" value="Transcribed_RNA"/>
</dbReference>
<accession>A0A8D8T8E9</accession>
<feature type="compositionally biased region" description="Basic and acidic residues" evidence="11">
    <location>
        <begin position="202"/>
        <end position="211"/>
    </location>
</feature>
<dbReference type="FunFam" id="1.10.10.60:FF:000053">
    <property type="entry name" value="H6 family homeobox 2"/>
    <property type="match status" value="1"/>
</dbReference>
<dbReference type="CDD" id="cd00086">
    <property type="entry name" value="homeodomain"/>
    <property type="match status" value="1"/>
</dbReference>
<evidence type="ECO:0000256" key="4">
    <source>
        <dbReference type="ARBA" id="ARBA00023125"/>
    </source>
</evidence>
<dbReference type="Pfam" id="PF00046">
    <property type="entry name" value="Homeodomain"/>
    <property type="match status" value="1"/>
</dbReference>
<dbReference type="InterPro" id="IPR001356">
    <property type="entry name" value="HD"/>
</dbReference>
<evidence type="ECO:0000313" key="13">
    <source>
        <dbReference type="EMBL" id="CAG6681337.1"/>
    </source>
</evidence>
<dbReference type="InterPro" id="IPR009057">
    <property type="entry name" value="Homeodomain-like_sf"/>
</dbReference>
<evidence type="ECO:0000256" key="6">
    <source>
        <dbReference type="ARBA" id="ARBA00023163"/>
    </source>
</evidence>
<dbReference type="GO" id="GO:0000981">
    <property type="term" value="F:DNA-binding transcription factor activity, RNA polymerase II-specific"/>
    <property type="evidence" value="ECO:0007669"/>
    <property type="project" value="InterPro"/>
</dbReference>
<evidence type="ECO:0000256" key="11">
    <source>
        <dbReference type="SAM" id="MobiDB-lite"/>
    </source>
</evidence>
<dbReference type="SUPFAM" id="SSF46689">
    <property type="entry name" value="Homeodomain-like"/>
    <property type="match status" value="1"/>
</dbReference>
<dbReference type="Gene3D" id="1.10.10.60">
    <property type="entry name" value="Homeodomain-like"/>
    <property type="match status" value="1"/>
</dbReference>
<proteinExistence type="inferred from homology"/>
<keyword evidence="5 9" id="KW-0371">Homeobox</keyword>
<evidence type="ECO:0000256" key="8">
    <source>
        <dbReference type="ARBA" id="ARBA00038165"/>
    </source>
</evidence>
<dbReference type="SMART" id="SM00389">
    <property type="entry name" value="HOX"/>
    <property type="match status" value="1"/>
</dbReference>
<organism evidence="13">
    <name type="scientific">Cacopsylla melanoneura</name>
    <dbReference type="NCBI Taxonomy" id="428564"/>
    <lineage>
        <taxon>Eukaryota</taxon>
        <taxon>Metazoa</taxon>
        <taxon>Ecdysozoa</taxon>
        <taxon>Arthropoda</taxon>
        <taxon>Hexapoda</taxon>
        <taxon>Insecta</taxon>
        <taxon>Pterygota</taxon>
        <taxon>Neoptera</taxon>
        <taxon>Paraneoptera</taxon>
        <taxon>Hemiptera</taxon>
        <taxon>Sternorrhyncha</taxon>
        <taxon>Psylloidea</taxon>
        <taxon>Psyllidae</taxon>
        <taxon>Psyllinae</taxon>
        <taxon>Cacopsylla</taxon>
    </lineage>
</organism>
<dbReference type="GO" id="GO:0000977">
    <property type="term" value="F:RNA polymerase II transcription regulatory region sequence-specific DNA binding"/>
    <property type="evidence" value="ECO:0007669"/>
    <property type="project" value="TreeGrafter"/>
</dbReference>
<comment type="subcellular location">
    <subcellularLocation>
        <location evidence="1 9 10">Nucleus</location>
    </subcellularLocation>
</comment>
<evidence type="ECO:0000256" key="3">
    <source>
        <dbReference type="ARBA" id="ARBA00023015"/>
    </source>
</evidence>
<dbReference type="InterPro" id="IPR020479">
    <property type="entry name" value="HD_metazoa"/>
</dbReference>
<feature type="compositionally biased region" description="Basic and acidic residues" evidence="11">
    <location>
        <begin position="108"/>
        <end position="118"/>
    </location>
</feature>
<dbReference type="AlphaFoldDB" id="A0A8D8T8E9"/>
<keyword evidence="2" id="KW-0217">Developmental protein</keyword>
<feature type="region of interest" description="Disordered" evidence="11">
    <location>
        <begin position="460"/>
        <end position="497"/>
    </location>
</feature>